<gene>
    <name evidence="10" type="ORF">QCA50_007310</name>
</gene>
<feature type="domain" description="Restriction of telomere capping protein 4 C-terminal" evidence="9">
    <location>
        <begin position="791"/>
        <end position="900"/>
    </location>
</feature>
<evidence type="ECO:0000256" key="3">
    <source>
        <dbReference type="ARBA" id="ARBA00004496"/>
    </source>
</evidence>
<proteinExistence type="inferred from homology"/>
<evidence type="ECO:0000256" key="1">
    <source>
        <dbReference type="ARBA" id="ARBA00002738"/>
    </source>
</evidence>
<feature type="compositionally biased region" description="Polar residues" evidence="8">
    <location>
        <begin position="183"/>
        <end position="195"/>
    </location>
</feature>
<feature type="region of interest" description="Disordered" evidence="8">
    <location>
        <begin position="252"/>
        <end position="282"/>
    </location>
</feature>
<evidence type="ECO:0000256" key="8">
    <source>
        <dbReference type="SAM" id="MobiDB-lite"/>
    </source>
</evidence>
<dbReference type="PANTHER" id="PTHR41391:SF1">
    <property type="entry name" value="RESTRICTION OF TELOMERE CAPPING PROTEIN 4"/>
    <property type="match status" value="1"/>
</dbReference>
<evidence type="ECO:0000256" key="5">
    <source>
        <dbReference type="ARBA" id="ARBA00015162"/>
    </source>
</evidence>
<feature type="region of interest" description="Disordered" evidence="8">
    <location>
        <begin position="568"/>
        <end position="587"/>
    </location>
</feature>
<sequence>MPPLFSIPVPTPPQHTVAIVTTSILNAIHLNCELCCAPMGPVRVHEGSSTTNRHHRGKVVQTCSRVRDGCHWTAFLTQTAYFYDDAQRLAQQIQGLRLGRSVLLLPDNYILRPAEQTLAVPFPDGAIECSNSGCCLATDPSRRRRASKLCLRQMCSPCCSRVYQASLSQHLHYDSCRVHNQSSSLTTTQQPVTHRSNMSTTDATSSSSSSTLSTTSPSETVAPPLGDYGSVNPTQSGTLLQTRMLEPINVSVSTTTPPQQSQSMSTSAPLLRVSTQGPSRCAKPLSMPIAPEALQQHQIAQDKADEVKTSKQECLELQEQSKRTCTVILWYENGKPPLRISHFARNYPRTSVDTIDALKPFNFTSSSLLDHWDGGNWNVINHKTVLQANKEKPLLLRIRPSLLSELTDCPSLDKLSQRPQSQTARKRPAEAILVSPPNKLLKTAVALESLADTNASADTVIEILSDSEEERHTQDLGAHSTISGSSTVPRKWPSGYTVSDIQSGLNRIKLLVQKDHCCVTERSAFPEVFSGCVYKKSTVTYVKRTLASTRLELLKQYGGKTWKAFSKARRESAGSGSDEELEPEQTPTVIRDIPREISLEYMTPPPNELSHSTQTISQPVHSPDPDPVTPDIQHTAPFPILPPLLSTSQPSLSEPDLPHSHAPAASNLINELFGYDPDIPLCEFCDEPVTAQPSRTLQMMRENLLKQSWSDPTPDNPTHRRASHFTIYQSYCDRHDLETTQLPTAQAAGWPLNPDFDRLYLRILRLRVALETDILQASPDNLRANIFLSKILKKYKQKASSLSAESVQMEYADHEGSATGTGYYGGEGYQIIYYVLITLLDESRYDLSKFYPLSWDALIRKVLLPEVSVRLIQQDLHLIREQALTTFMESNTFGNLMHPGDDPARLHALQAKIANMFGRANQNLLLWEQSESPLDFDTWSKKQLGNSQRKDSGITIKVETNDSESIIDLQELRGATTIIEGGRTVYVIEDLDDD</sequence>
<keyword evidence="7" id="KW-0539">Nucleus</keyword>
<organism evidence="10 11">
    <name type="scientific">Cerrena zonata</name>
    <dbReference type="NCBI Taxonomy" id="2478898"/>
    <lineage>
        <taxon>Eukaryota</taxon>
        <taxon>Fungi</taxon>
        <taxon>Dikarya</taxon>
        <taxon>Basidiomycota</taxon>
        <taxon>Agaricomycotina</taxon>
        <taxon>Agaricomycetes</taxon>
        <taxon>Polyporales</taxon>
        <taxon>Cerrenaceae</taxon>
        <taxon>Cerrena</taxon>
    </lineage>
</organism>
<evidence type="ECO:0000313" key="10">
    <source>
        <dbReference type="EMBL" id="KAK7689518.1"/>
    </source>
</evidence>
<dbReference type="InterPro" id="IPR039024">
    <property type="entry name" value="RTC4"/>
</dbReference>
<dbReference type="EMBL" id="JASBNA010000008">
    <property type="protein sequence ID" value="KAK7689518.1"/>
    <property type="molecule type" value="Genomic_DNA"/>
</dbReference>
<evidence type="ECO:0000259" key="9">
    <source>
        <dbReference type="SMART" id="SM01312"/>
    </source>
</evidence>
<evidence type="ECO:0000256" key="4">
    <source>
        <dbReference type="ARBA" id="ARBA00009461"/>
    </source>
</evidence>
<evidence type="ECO:0000256" key="6">
    <source>
        <dbReference type="ARBA" id="ARBA00022490"/>
    </source>
</evidence>
<evidence type="ECO:0000256" key="7">
    <source>
        <dbReference type="ARBA" id="ARBA00023242"/>
    </source>
</evidence>
<name>A0AAW0G7Z8_9APHY</name>
<keyword evidence="11" id="KW-1185">Reference proteome</keyword>
<dbReference type="GO" id="GO:0005634">
    <property type="term" value="C:nucleus"/>
    <property type="evidence" value="ECO:0007669"/>
    <property type="project" value="UniProtKB-SubCell"/>
</dbReference>
<protein>
    <recommendedName>
        <fullName evidence="5">Restriction of telomere capping protein 4</fullName>
    </recommendedName>
</protein>
<comment type="function">
    <text evidence="1">May be involved in a process influencing telomere capping.</text>
</comment>
<dbReference type="AlphaFoldDB" id="A0AAW0G7Z8"/>
<reference evidence="10 11" key="1">
    <citation type="submission" date="2022-09" db="EMBL/GenBank/DDBJ databases">
        <authorList>
            <person name="Palmer J.M."/>
        </authorList>
    </citation>
    <scope>NUCLEOTIDE SEQUENCE [LARGE SCALE GENOMIC DNA]</scope>
    <source>
        <strain evidence="10 11">DSM 7382</strain>
    </source>
</reference>
<dbReference type="InterPro" id="IPR028094">
    <property type="entry name" value="RTC4_C"/>
</dbReference>
<accession>A0AAW0G7Z8</accession>
<feature type="region of interest" description="Disordered" evidence="8">
    <location>
        <begin position="183"/>
        <end position="235"/>
    </location>
</feature>
<feature type="compositionally biased region" description="Low complexity" evidence="8">
    <location>
        <begin position="196"/>
        <end position="220"/>
    </location>
</feature>
<comment type="similarity">
    <text evidence="4">Belongs to the RTC4 family.</text>
</comment>
<feature type="region of interest" description="Disordered" evidence="8">
    <location>
        <begin position="604"/>
        <end position="631"/>
    </location>
</feature>
<evidence type="ECO:0000256" key="2">
    <source>
        <dbReference type="ARBA" id="ARBA00004123"/>
    </source>
</evidence>
<evidence type="ECO:0000313" key="11">
    <source>
        <dbReference type="Proteomes" id="UP001385951"/>
    </source>
</evidence>
<keyword evidence="6" id="KW-0963">Cytoplasm</keyword>
<comment type="caution">
    <text evidence="10">The sequence shown here is derived from an EMBL/GenBank/DDBJ whole genome shotgun (WGS) entry which is preliminary data.</text>
</comment>
<feature type="compositionally biased region" description="Low complexity" evidence="8">
    <location>
        <begin position="252"/>
        <end position="267"/>
    </location>
</feature>
<dbReference type="GO" id="GO:0005737">
    <property type="term" value="C:cytoplasm"/>
    <property type="evidence" value="ECO:0007669"/>
    <property type="project" value="UniProtKB-SubCell"/>
</dbReference>
<dbReference type="SMART" id="SM01312">
    <property type="entry name" value="RTC4"/>
    <property type="match status" value="1"/>
</dbReference>
<dbReference type="PANTHER" id="PTHR41391">
    <property type="entry name" value="RESTRICTION OF TELOMERE CAPPING PROTEIN 4"/>
    <property type="match status" value="1"/>
</dbReference>
<comment type="subcellular location">
    <subcellularLocation>
        <location evidence="3">Cytoplasm</location>
    </subcellularLocation>
    <subcellularLocation>
        <location evidence="2">Nucleus</location>
    </subcellularLocation>
</comment>
<dbReference type="Proteomes" id="UP001385951">
    <property type="component" value="Unassembled WGS sequence"/>
</dbReference>
<feature type="compositionally biased region" description="Polar residues" evidence="8">
    <location>
        <begin position="609"/>
        <end position="620"/>
    </location>
</feature>
<dbReference type="Pfam" id="PF14474">
    <property type="entry name" value="RTC4"/>
    <property type="match status" value="1"/>
</dbReference>